<name>A0A427AL85_ENSVE</name>
<accession>A0A427AL85</accession>
<keyword evidence="1" id="KW-0489">Methyltransferase</keyword>
<dbReference type="InterPro" id="IPR001537">
    <property type="entry name" value="SpoU_MeTrfase"/>
</dbReference>
<protein>
    <recommendedName>
        <fullName evidence="4">tRNA/rRNA methyltransferase SpoU type domain-containing protein</fullName>
    </recommendedName>
</protein>
<evidence type="ECO:0000313" key="6">
    <source>
        <dbReference type="Proteomes" id="UP000287651"/>
    </source>
</evidence>
<evidence type="ECO:0000256" key="1">
    <source>
        <dbReference type="ARBA" id="ARBA00022603"/>
    </source>
</evidence>
<keyword evidence="2" id="KW-0808">Transferase</keyword>
<proteinExistence type="predicted"/>
<dbReference type="Gene3D" id="3.40.1280.10">
    <property type="match status" value="1"/>
</dbReference>
<gene>
    <name evidence="5" type="ORF">B296_00000907</name>
</gene>
<dbReference type="PANTHER" id="PTHR43191:SF7">
    <property type="entry name" value="OBP33PEP LIKE PROTEIN"/>
    <property type="match status" value="1"/>
</dbReference>
<dbReference type="GO" id="GO:0006396">
    <property type="term" value="P:RNA processing"/>
    <property type="evidence" value="ECO:0007669"/>
    <property type="project" value="InterPro"/>
</dbReference>
<dbReference type="SUPFAM" id="SSF75217">
    <property type="entry name" value="alpha/beta knot"/>
    <property type="match status" value="1"/>
</dbReference>
<evidence type="ECO:0000256" key="3">
    <source>
        <dbReference type="SAM" id="MobiDB-lite"/>
    </source>
</evidence>
<feature type="domain" description="tRNA/rRNA methyltransferase SpoU type" evidence="4">
    <location>
        <begin position="16"/>
        <end position="80"/>
    </location>
</feature>
<dbReference type="PANTHER" id="PTHR43191">
    <property type="entry name" value="RRNA METHYLTRANSFERASE 3"/>
    <property type="match status" value="1"/>
</dbReference>
<sequence>MDAGEAATLRTSVESLVVVHNVAKRHNVGTMARSATAFGVSEIVLVGRRDFNAFGSHGSTSHLGFRHFHSLSQARHYLKALSHKPSSQSRVSISQIIEDFSVMWGSRGVCAAFRESQHTHLSLVSFWVGSKWEPSHQRRSFQLRESRSQKENKKNEAVDRPSLNREGNKFTVAEKPIKQIRRNYCAGSVESIVEERKNRKQSASIDIFEENGTNDSKLTSLLEALFDN</sequence>
<comment type="caution">
    <text evidence="5">The sequence shown here is derived from an EMBL/GenBank/DDBJ whole genome shotgun (WGS) entry which is preliminary data.</text>
</comment>
<feature type="compositionally biased region" description="Basic and acidic residues" evidence="3">
    <location>
        <begin position="142"/>
        <end position="167"/>
    </location>
</feature>
<reference evidence="5 6" key="1">
    <citation type="journal article" date="2014" name="Agronomy (Basel)">
        <title>A Draft Genome Sequence for Ensete ventricosum, the Drought-Tolerant Tree Against Hunger.</title>
        <authorList>
            <person name="Harrison J."/>
            <person name="Moore K.A."/>
            <person name="Paszkiewicz K."/>
            <person name="Jones T."/>
            <person name="Grant M."/>
            <person name="Ambacheew D."/>
            <person name="Muzemil S."/>
            <person name="Studholme D.J."/>
        </authorList>
    </citation>
    <scope>NUCLEOTIDE SEQUENCE [LARGE SCALE GENOMIC DNA]</scope>
</reference>
<organism evidence="5 6">
    <name type="scientific">Ensete ventricosum</name>
    <name type="common">Abyssinian banana</name>
    <name type="synonym">Musa ensete</name>
    <dbReference type="NCBI Taxonomy" id="4639"/>
    <lineage>
        <taxon>Eukaryota</taxon>
        <taxon>Viridiplantae</taxon>
        <taxon>Streptophyta</taxon>
        <taxon>Embryophyta</taxon>
        <taxon>Tracheophyta</taxon>
        <taxon>Spermatophyta</taxon>
        <taxon>Magnoliopsida</taxon>
        <taxon>Liliopsida</taxon>
        <taxon>Zingiberales</taxon>
        <taxon>Musaceae</taxon>
        <taxon>Ensete</taxon>
    </lineage>
</organism>
<dbReference type="AlphaFoldDB" id="A0A427AL85"/>
<dbReference type="GO" id="GO:0003723">
    <property type="term" value="F:RNA binding"/>
    <property type="evidence" value="ECO:0007669"/>
    <property type="project" value="InterPro"/>
</dbReference>
<dbReference type="InterPro" id="IPR051259">
    <property type="entry name" value="rRNA_Methyltransferase"/>
</dbReference>
<dbReference type="GO" id="GO:0032259">
    <property type="term" value="P:methylation"/>
    <property type="evidence" value="ECO:0007669"/>
    <property type="project" value="UniProtKB-KW"/>
</dbReference>
<dbReference type="GO" id="GO:0008173">
    <property type="term" value="F:RNA methyltransferase activity"/>
    <property type="evidence" value="ECO:0007669"/>
    <property type="project" value="InterPro"/>
</dbReference>
<feature type="region of interest" description="Disordered" evidence="3">
    <location>
        <begin position="139"/>
        <end position="167"/>
    </location>
</feature>
<dbReference type="InterPro" id="IPR029028">
    <property type="entry name" value="Alpha/beta_knot_MTases"/>
</dbReference>
<dbReference type="EMBL" id="AMZH03002061">
    <property type="protein sequence ID" value="RRT76911.1"/>
    <property type="molecule type" value="Genomic_DNA"/>
</dbReference>
<dbReference type="InterPro" id="IPR029026">
    <property type="entry name" value="tRNA_m1G_MTases_N"/>
</dbReference>
<evidence type="ECO:0000313" key="5">
    <source>
        <dbReference type="EMBL" id="RRT76911.1"/>
    </source>
</evidence>
<evidence type="ECO:0000256" key="2">
    <source>
        <dbReference type="ARBA" id="ARBA00022679"/>
    </source>
</evidence>
<evidence type="ECO:0000259" key="4">
    <source>
        <dbReference type="Pfam" id="PF00588"/>
    </source>
</evidence>
<dbReference type="Proteomes" id="UP000287651">
    <property type="component" value="Unassembled WGS sequence"/>
</dbReference>
<dbReference type="Pfam" id="PF00588">
    <property type="entry name" value="SpoU_methylase"/>
    <property type="match status" value="1"/>
</dbReference>